<protein>
    <submittedName>
        <fullName evidence="1">Antitoxin HicB</fullName>
    </submittedName>
</protein>
<reference evidence="1 2" key="1">
    <citation type="journal article" date="2019" name="Emerg. Microbes Infect.">
        <title>Comprehensive subspecies identification of 175 nontuberculous mycobacteria species based on 7547 genomic profiles.</title>
        <authorList>
            <person name="Matsumoto Y."/>
            <person name="Kinjo T."/>
            <person name="Motooka D."/>
            <person name="Nabeya D."/>
            <person name="Jung N."/>
            <person name="Uechi K."/>
            <person name="Horii T."/>
            <person name="Iida T."/>
            <person name="Fujita J."/>
            <person name="Nakamura S."/>
        </authorList>
    </citation>
    <scope>NUCLEOTIDE SEQUENCE [LARGE SCALE GENOMIC DNA]</scope>
    <source>
        <strain evidence="1 2">JCM 30725</strain>
    </source>
</reference>
<name>A0A7I9YIW8_MYCBU</name>
<keyword evidence="2" id="KW-1185">Reference proteome</keyword>
<dbReference type="InterPro" id="IPR035069">
    <property type="entry name" value="TTHA1013/TTHA0281-like"/>
</dbReference>
<evidence type="ECO:0000313" key="1">
    <source>
        <dbReference type="EMBL" id="GFG88413.1"/>
    </source>
</evidence>
<dbReference type="RefSeq" id="WP_240355333.1">
    <property type="nucleotide sequence ID" value="NZ_BLKZ01000001.1"/>
</dbReference>
<dbReference type="Pfam" id="PF05534">
    <property type="entry name" value="HicB"/>
    <property type="match status" value="1"/>
</dbReference>
<sequence length="132" mass="14893">MAFEVAVASAINADVNRYTYRAEWCNVHEEYIAGCVEMPYMVRRAKTAPEAIAALVEAVDENVEGMQLTGEQVPPSLCERNFSGKIVVRTSRELHARLALEAEEQRISMNQWIVQKLATRQLDGGFRAFPFD</sequence>
<dbReference type="Gene3D" id="1.10.1220.10">
    <property type="entry name" value="Met repressor-like"/>
    <property type="match status" value="1"/>
</dbReference>
<comment type="caution">
    <text evidence="1">The sequence shown here is derived from an EMBL/GenBank/DDBJ whole genome shotgun (WGS) entry which is preliminary data.</text>
</comment>
<dbReference type="SUPFAM" id="SSF47598">
    <property type="entry name" value="Ribbon-helix-helix"/>
    <property type="match status" value="1"/>
</dbReference>
<dbReference type="GO" id="GO:0006355">
    <property type="term" value="P:regulation of DNA-templated transcription"/>
    <property type="evidence" value="ECO:0007669"/>
    <property type="project" value="InterPro"/>
</dbReference>
<proteinExistence type="predicted"/>
<dbReference type="Proteomes" id="UP000465360">
    <property type="component" value="Unassembled WGS sequence"/>
</dbReference>
<dbReference type="InterPro" id="IPR010985">
    <property type="entry name" value="Ribbon_hlx_hlx"/>
</dbReference>
<organism evidence="1 2">
    <name type="scientific">Mycobacterium bourgelatii</name>
    <dbReference type="NCBI Taxonomy" id="1273442"/>
    <lineage>
        <taxon>Bacteria</taxon>
        <taxon>Bacillati</taxon>
        <taxon>Actinomycetota</taxon>
        <taxon>Actinomycetes</taxon>
        <taxon>Mycobacteriales</taxon>
        <taxon>Mycobacteriaceae</taxon>
        <taxon>Mycobacterium</taxon>
    </lineage>
</organism>
<dbReference type="EMBL" id="BLKZ01000001">
    <property type="protein sequence ID" value="GFG88413.1"/>
    <property type="molecule type" value="Genomic_DNA"/>
</dbReference>
<dbReference type="AlphaFoldDB" id="A0A7I9YIW8"/>
<accession>A0A7I9YIW8</accession>
<dbReference type="SUPFAM" id="SSF143100">
    <property type="entry name" value="TTHA1013/TTHA0281-like"/>
    <property type="match status" value="1"/>
</dbReference>
<dbReference type="InterPro" id="IPR008651">
    <property type="entry name" value="Uncharacterised_HicB"/>
</dbReference>
<gene>
    <name evidence="1" type="ORF">MBOU_04550</name>
</gene>
<dbReference type="InterPro" id="IPR013321">
    <property type="entry name" value="Arc_rbn_hlx_hlx"/>
</dbReference>
<evidence type="ECO:0000313" key="2">
    <source>
        <dbReference type="Proteomes" id="UP000465360"/>
    </source>
</evidence>